<dbReference type="AlphaFoldDB" id="A0A1M6PNR7"/>
<dbReference type="SUPFAM" id="SSF48371">
    <property type="entry name" value="ARM repeat"/>
    <property type="match status" value="1"/>
</dbReference>
<dbReference type="EMBL" id="FQZU01000018">
    <property type="protein sequence ID" value="SHK09644.1"/>
    <property type="molecule type" value="Genomic_DNA"/>
</dbReference>
<dbReference type="PANTHER" id="PTHR30002:SF4">
    <property type="entry name" value="EPOXYQUEUOSINE REDUCTASE"/>
    <property type="match status" value="1"/>
</dbReference>
<dbReference type="Pfam" id="PF13484">
    <property type="entry name" value="Fer4_16"/>
    <property type="match status" value="1"/>
</dbReference>
<dbReference type="GO" id="GO:0008616">
    <property type="term" value="P:tRNA queuosine(34) biosynthetic process"/>
    <property type="evidence" value="ECO:0007669"/>
    <property type="project" value="InterPro"/>
</dbReference>
<dbReference type="GO" id="GO:0051539">
    <property type="term" value="F:4 iron, 4 sulfur cluster binding"/>
    <property type="evidence" value="ECO:0007669"/>
    <property type="project" value="UniProtKB-KW"/>
</dbReference>
<dbReference type="GO" id="GO:0052693">
    <property type="term" value="F:epoxyqueuosine reductase activity"/>
    <property type="evidence" value="ECO:0007669"/>
    <property type="project" value="TreeGrafter"/>
</dbReference>
<protein>
    <submittedName>
        <fullName evidence="2">Epoxyqueuosine reductase</fullName>
    </submittedName>
</protein>
<keyword evidence="1" id="KW-0479">Metal-binding</keyword>
<proteinExistence type="predicted"/>
<dbReference type="Proteomes" id="UP000183994">
    <property type="component" value="Unassembled WGS sequence"/>
</dbReference>
<sequence>MITKQDVMQAAYDNGFVDVGITTMEPFDNSKEYLEAHQEEYGWAEKMGLSLLKGTDPASVMPEGKSIIVLLEGYFQKAFPPSMERHFGRCYLDDDRVTKDGLALRIKAFRSFLRDAGINSKVPFNLPHRGAATRAGLGTLGKNCLFYSRKAEARSSFNFPIAVVVDQEFEADEPTMRFGCPDWCRNACIAACPTKALKGNGRLDPRKCISFLSYYGRGITPMEIREAMGLFVYGCDRCQNVCPRNAPWLAKDLPVNPKVVAKAGDFELPKLLHMDKEYFETKIWPHMFYMGYEHIWRWKMNVARVMGNTLDPMYVDDLVTAFGEHDDERVLGMIAWALGRIGGEKAKQALEGFAPKAQEPVLGEIRHALDMFD</sequence>
<organism evidence="2 3">
    <name type="scientific">Desulfatibacillum alkenivorans DSM 16219</name>
    <dbReference type="NCBI Taxonomy" id="1121393"/>
    <lineage>
        <taxon>Bacteria</taxon>
        <taxon>Pseudomonadati</taxon>
        <taxon>Thermodesulfobacteriota</taxon>
        <taxon>Desulfobacteria</taxon>
        <taxon>Desulfobacterales</taxon>
        <taxon>Desulfatibacillaceae</taxon>
        <taxon>Desulfatibacillum</taxon>
    </lineage>
</organism>
<dbReference type="STRING" id="1121393.SAMN02745216_02858"/>
<dbReference type="SUPFAM" id="SSF54862">
    <property type="entry name" value="4Fe-4S ferredoxins"/>
    <property type="match status" value="1"/>
</dbReference>
<dbReference type="InterPro" id="IPR004453">
    <property type="entry name" value="QueG"/>
</dbReference>
<keyword evidence="1" id="KW-0411">Iron-sulfur</keyword>
<evidence type="ECO:0000256" key="1">
    <source>
        <dbReference type="ARBA" id="ARBA00022485"/>
    </source>
</evidence>
<gene>
    <name evidence="2" type="ORF">SAMN02745216_02858</name>
</gene>
<keyword evidence="3" id="KW-1185">Reference proteome</keyword>
<dbReference type="OrthoDB" id="9784571at2"/>
<dbReference type="RefSeq" id="WP_073476849.1">
    <property type="nucleotide sequence ID" value="NZ_FQZU01000018.1"/>
</dbReference>
<name>A0A1M6PNR7_9BACT</name>
<accession>A0A1M6PNR7</accession>
<dbReference type="Gene3D" id="3.30.70.20">
    <property type="match status" value="1"/>
</dbReference>
<keyword evidence="1" id="KW-0004">4Fe-4S</keyword>
<reference evidence="3" key="1">
    <citation type="submission" date="2016-11" db="EMBL/GenBank/DDBJ databases">
        <authorList>
            <person name="Varghese N."/>
            <person name="Submissions S."/>
        </authorList>
    </citation>
    <scope>NUCLEOTIDE SEQUENCE [LARGE SCALE GENOMIC DNA]</scope>
    <source>
        <strain evidence="3">DSM 16219</strain>
    </source>
</reference>
<dbReference type="Pfam" id="PF13646">
    <property type="entry name" value="HEAT_2"/>
    <property type="match status" value="1"/>
</dbReference>
<evidence type="ECO:0000313" key="3">
    <source>
        <dbReference type="Proteomes" id="UP000183994"/>
    </source>
</evidence>
<evidence type="ECO:0000313" key="2">
    <source>
        <dbReference type="EMBL" id="SHK09644.1"/>
    </source>
</evidence>
<keyword evidence="1" id="KW-0408">Iron</keyword>
<dbReference type="InterPro" id="IPR011989">
    <property type="entry name" value="ARM-like"/>
</dbReference>
<dbReference type="InterPro" id="IPR016024">
    <property type="entry name" value="ARM-type_fold"/>
</dbReference>
<dbReference type="Gene3D" id="1.25.10.10">
    <property type="entry name" value="Leucine-rich Repeat Variant"/>
    <property type="match status" value="1"/>
</dbReference>
<dbReference type="PANTHER" id="PTHR30002">
    <property type="entry name" value="EPOXYQUEUOSINE REDUCTASE"/>
    <property type="match status" value="1"/>
</dbReference>